<dbReference type="InterPro" id="IPR006076">
    <property type="entry name" value="FAD-dep_OxRdtase"/>
</dbReference>
<accession>A0A941JLV8</accession>
<evidence type="ECO:0000313" key="3">
    <source>
        <dbReference type="EMBL" id="MBR8827519.1"/>
    </source>
</evidence>
<protein>
    <submittedName>
        <fullName evidence="3">FAD-binding oxidoreductase</fullName>
    </submittedName>
</protein>
<dbReference type="Gene3D" id="3.30.9.10">
    <property type="entry name" value="D-Amino Acid Oxidase, subunit A, domain 2"/>
    <property type="match status" value="1"/>
</dbReference>
<gene>
    <name evidence="3" type="ORF">DSM107014_06355</name>
</gene>
<evidence type="ECO:0000313" key="4">
    <source>
        <dbReference type="Proteomes" id="UP000767446"/>
    </source>
</evidence>
<comment type="caution">
    <text evidence="3">The sequence shown here is derived from an EMBL/GenBank/DDBJ whole genome shotgun (WGS) entry which is preliminary data.</text>
</comment>
<evidence type="ECO:0000259" key="2">
    <source>
        <dbReference type="Pfam" id="PF01266"/>
    </source>
</evidence>
<sequence>MKQYNWIVIGGGITGSALAYELQKKGFSVLLLEKDLSPKNATLYSYGGLAYWSGTTKLTRQLCQEGIDIHRHLSEELDGDTEFRELDLILTINPEDDPQEVAAGYEQFAIAPRLLDLKAACELEPLLNPKAIAAVLQLPHGHIHPDKTNQAYGQAYQRLGGEMKIESVVQLLQEGEKFVGVKTPHHSYYADNTVCCAGGLSRSLLQKAGITVKIYFTHAQLIKIPPTEVKLKAIVMPAQLQRLSLEAAATQMEQLWEQPSQELVARVMEAGAVQFKDGSLCLGQSSQIITAPEAEINLAASEAEIRTGVGKILPALATLPGNCHTCLVTFAHNSLPLVGAVGEGIYLFNGFTSTLVFAPPLARHFAHSAAQGEDEVMSQLTA</sequence>
<dbReference type="EMBL" id="JADQBC010000033">
    <property type="protein sequence ID" value="MBR8827519.1"/>
    <property type="molecule type" value="Genomic_DNA"/>
</dbReference>
<dbReference type="Proteomes" id="UP000767446">
    <property type="component" value="Unassembled WGS sequence"/>
</dbReference>
<dbReference type="SUPFAM" id="SSF51905">
    <property type="entry name" value="FAD/NAD(P)-binding domain"/>
    <property type="match status" value="1"/>
</dbReference>
<dbReference type="Gene3D" id="3.50.50.60">
    <property type="entry name" value="FAD/NAD(P)-binding domain"/>
    <property type="match status" value="1"/>
</dbReference>
<dbReference type="Pfam" id="PF01266">
    <property type="entry name" value="DAO"/>
    <property type="match status" value="1"/>
</dbReference>
<organism evidence="3 4">
    <name type="scientific">Gomphosphaeria aponina SAG 52.96 = DSM 107014</name>
    <dbReference type="NCBI Taxonomy" id="1521640"/>
    <lineage>
        <taxon>Bacteria</taxon>
        <taxon>Bacillati</taxon>
        <taxon>Cyanobacteriota</taxon>
        <taxon>Cyanophyceae</taxon>
        <taxon>Oscillatoriophycideae</taxon>
        <taxon>Chroococcales</taxon>
        <taxon>Gomphosphaeriaceae</taxon>
        <taxon>Gomphosphaeria</taxon>
    </lineage>
</organism>
<dbReference type="GO" id="GO:0016491">
    <property type="term" value="F:oxidoreductase activity"/>
    <property type="evidence" value="ECO:0007669"/>
    <property type="project" value="UniProtKB-KW"/>
</dbReference>
<dbReference type="AlphaFoldDB" id="A0A941JLV8"/>
<name>A0A941JLV8_9CHRO</name>
<dbReference type="PANTHER" id="PTHR13847">
    <property type="entry name" value="SARCOSINE DEHYDROGENASE-RELATED"/>
    <property type="match status" value="1"/>
</dbReference>
<dbReference type="GO" id="GO:0005737">
    <property type="term" value="C:cytoplasm"/>
    <property type="evidence" value="ECO:0007669"/>
    <property type="project" value="TreeGrafter"/>
</dbReference>
<keyword evidence="1" id="KW-0560">Oxidoreductase</keyword>
<dbReference type="InterPro" id="IPR036188">
    <property type="entry name" value="FAD/NAD-bd_sf"/>
</dbReference>
<evidence type="ECO:0000256" key="1">
    <source>
        <dbReference type="ARBA" id="ARBA00023002"/>
    </source>
</evidence>
<proteinExistence type="predicted"/>
<dbReference type="PANTHER" id="PTHR13847:SF287">
    <property type="entry name" value="FAD-DEPENDENT OXIDOREDUCTASE DOMAIN-CONTAINING PROTEIN 1"/>
    <property type="match status" value="1"/>
</dbReference>
<reference evidence="3" key="1">
    <citation type="submission" date="2021-02" db="EMBL/GenBank/DDBJ databases">
        <title>Metagenome analyses of Stigonema ocellatum DSM 106950, Chlorogloea purpurea SAG 13.99 and Gomphosphaeria aponina DSM 107014.</title>
        <authorList>
            <person name="Marter P."/>
            <person name="Huang S."/>
        </authorList>
    </citation>
    <scope>NUCLEOTIDE SEQUENCE</scope>
    <source>
        <strain evidence="3">JP213</strain>
    </source>
</reference>
<feature type="domain" description="FAD dependent oxidoreductase" evidence="2">
    <location>
        <begin position="6"/>
        <end position="366"/>
    </location>
</feature>